<feature type="disulfide bond" evidence="8">
    <location>
        <begin position="60"/>
        <end position="73"/>
    </location>
</feature>
<evidence type="ECO:0000256" key="5">
    <source>
        <dbReference type="ARBA" id="ARBA00023157"/>
    </source>
</evidence>
<dbReference type="InterPro" id="IPR000879">
    <property type="entry name" value="Guanylin"/>
</dbReference>
<evidence type="ECO:0000256" key="4">
    <source>
        <dbReference type="ARBA" id="ARBA00022729"/>
    </source>
</evidence>
<feature type="disulfide bond" evidence="8">
    <location>
        <begin position="98"/>
        <end position="106"/>
    </location>
</feature>
<evidence type="ECO:0000313" key="11">
    <source>
        <dbReference type="RefSeq" id="XP_053530134.1"/>
    </source>
</evidence>
<dbReference type="RefSeq" id="XP_053530134.1">
    <property type="nucleotide sequence ID" value="XM_053674159.1"/>
</dbReference>
<feature type="disulfide bond" evidence="8">
    <location>
        <begin position="95"/>
        <end position="103"/>
    </location>
</feature>
<protein>
    <recommendedName>
        <fullName evidence="7">Guanylate cyclase activator 2B</fullName>
    </recommendedName>
</protein>
<accession>A0A9F7TEQ9</accession>
<comment type="function">
    <text evidence="6">Endogenous activator of intestinal guanylate cyclase. It stimulates this enzyme through the same receptor binding region as the heat-stable enterotoxins. May be a potent physiological regulator of intestinal fluid and electrolyte transport. May be an autocrine/paracrine regulator of intestinal salt and water transport.</text>
</comment>
<evidence type="ECO:0000256" key="7">
    <source>
        <dbReference type="ARBA" id="ARBA00041176"/>
    </source>
</evidence>
<dbReference type="Gene3D" id="3.90.1450.10">
    <property type="entry name" value="Guanylin"/>
    <property type="match status" value="1"/>
</dbReference>
<reference evidence="11" key="2">
    <citation type="submission" date="2025-08" db="UniProtKB">
        <authorList>
            <consortium name="RefSeq"/>
        </authorList>
    </citation>
    <scope>IDENTIFICATION</scope>
    <source>
        <tissue evidence="11">Blood</tissue>
    </source>
</reference>
<proteinExistence type="inferred from homology"/>
<evidence type="ECO:0000256" key="2">
    <source>
        <dbReference type="ARBA" id="ARBA00009883"/>
    </source>
</evidence>
<evidence type="ECO:0000256" key="9">
    <source>
        <dbReference type="SAM" id="SignalP"/>
    </source>
</evidence>
<evidence type="ECO:0000256" key="6">
    <source>
        <dbReference type="ARBA" id="ARBA00037765"/>
    </source>
</evidence>
<dbReference type="AlphaFoldDB" id="A0A9F7TEQ9"/>
<keyword evidence="5 8" id="KW-1015">Disulfide bond</keyword>
<sequence>MRSLTVSFLLTSCFLSSQSIKVTDSGFTFTLGAVKILKQLMESLENENPDLSASPPVPLCINPNLPEEFLEVCQQEDQDRIFANLVQIITPPDPCEICANAACTGCVFNKI</sequence>
<dbReference type="Pfam" id="PF02058">
    <property type="entry name" value="Guanylin"/>
    <property type="match status" value="1"/>
</dbReference>
<dbReference type="GO" id="GO:0005576">
    <property type="term" value="C:extracellular region"/>
    <property type="evidence" value="ECO:0007669"/>
    <property type="project" value="UniProtKB-SubCell"/>
</dbReference>
<dbReference type="PRINTS" id="PR00774">
    <property type="entry name" value="GUANYLIN"/>
</dbReference>
<dbReference type="PANTHER" id="PTHR11318">
    <property type="entry name" value="GUANYLIN FAMILY MEMBER"/>
    <property type="match status" value="1"/>
</dbReference>
<dbReference type="KEGG" id="ipu:128628919"/>
<evidence type="ECO:0000256" key="8">
    <source>
        <dbReference type="PIRSR" id="PIRSR001849-50"/>
    </source>
</evidence>
<keyword evidence="3" id="KW-0964">Secreted</keyword>
<name>A0A9F7TEQ9_ICTPU</name>
<evidence type="ECO:0000256" key="3">
    <source>
        <dbReference type="ARBA" id="ARBA00022525"/>
    </source>
</evidence>
<dbReference type="OMA" id="PIDPCEI"/>
<dbReference type="Proteomes" id="UP000221080">
    <property type="component" value="Chromosome 21"/>
</dbReference>
<evidence type="ECO:0000313" key="10">
    <source>
        <dbReference type="Proteomes" id="UP000221080"/>
    </source>
</evidence>
<evidence type="ECO:0000256" key="1">
    <source>
        <dbReference type="ARBA" id="ARBA00004613"/>
    </source>
</evidence>
<dbReference type="OrthoDB" id="8936251at2759"/>
<dbReference type="SUPFAM" id="SSF89890">
    <property type="entry name" value="Proguanylin"/>
    <property type="match status" value="1"/>
</dbReference>
<keyword evidence="10" id="KW-1185">Reference proteome</keyword>
<comment type="subcellular location">
    <subcellularLocation>
        <location evidence="1">Secreted</location>
    </subcellularLocation>
</comment>
<reference evidence="10" key="1">
    <citation type="journal article" date="2016" name="Nat. Commun.">
        <title>The channel catfish genome sequence provides insights into the evolution of scale formation in teleosts.</title>
        <authorList>
            <person name="Liu Z."/>
            <person name="Liu S."/>
            <person name="Yao J."/>
            <person name="Bao L."/>
            <person name="Zhang J."/>
            <person name="Li Y."/>
            <person name="Jiang C."/>
            <person name="Sun L."/>
            <person name="Wang R."/>
            <person name="Zhang Y."/>
            <person name="Zhou T."/>
            <person name="Zeng Q."/>
            <person name="Fu Q."/>
            <person name="Gao S."/>
            <person name="Li N."/>
            <person name="Koren S."/>
            <person name="Jiang Y."/>
            <person name="Zimin A."/>
            <person name="Xu P."/>
            <person name="Phillippy A.M."/>
            <person name="Geng X."/>
            <person name="Song L."/>
            <person name="Sun F."/>
            <person name="Li C."/>
            <person name="Wang X."/>
            <person name="Chen A."/>
            <person name="Jin Y."/>
            <person name="Yuan Z."/>
            <person name="Yang Y."/>
            <person name="Tan S."/>
            <person name="Peatman E."/>
            <person name="Lu J."/>
            <person name="Qin Z."/>
            <person name="Dunham R."/>
            <person name="Li Z."/>
            <person name="Sonstegard T."/>
            <person name="Feng J."/>
            <person name="Danzmann R.G."/>
            <person name="Schroeder S."/>
            <person name="Scheffler B."/>
            <person name="Duke M.V."/>
            <person name="Ballard L."/>
            <person name="Kucuktas H."/>
            <person name="Kaltenboeck L."/>
            <person name="Liu H."/>
            <person name="Armbruster J."/>
            <person name="Xie Y."/>
            <person name="Kirby M.L."/>
            <person name="Tian Y."/>
            <person name="Flanagan M.E."/>
            <person name="Mu W."/>
            <person name="Waldbieser G.C."/>
        </authorList>
    </citation>
    <scope>NUCLEOTIDE SEQUENCE [LARGE SCALE GENOMIC DNA]</scope>
    <source>
        <strain evidence="10">SDA103</strain>
    </source>
</reference>
<dbReference type="InterPro" id="IPR036382">
    <property type="entry name" value="Guanylin_sf"/>
</dbReference>
<organism evidence="10 11">
    <name type="scientific">Ictalurus punctatus</name>
    <name type="common">Channel catfish</name>
    <name type="synonym">Silurus punctatus</name>
    <dbReference type="NCBI Taxonomy" id="7998"/>
    <lineage>
        <taxon>Eukaryota</taxon>
        <taxon>Metazoa</taxon>
        <taxon>Chordata</taxon>
        <taxon>Craniata</taxon>
        <taxon>Vertebrata</taxon>
        <taxon>Euteleostomi</taxon>
        <taxon>Actinopterygii</taxon>
        <taxon>Neopterygii</taxon>
        <taxon>Teleostei</taxon>
        <taxon>Ostariophysi</taxon>
        <taxon>Siluriformes</taxon>
        <taxon>Ictaluridae</taxon>
        <taxon>Ictalurus</taxon>
    </lineage>
</organism>
<feature type="signal peptide" evidence="9">
    <location>
        <begin position="1"/>
        <end position="19"/>
    </location>
</feature>
<gene>
    <name evidence="11" type="primary">LOC128628919</name>
</gene>
<dbReference type="GeneID" id="128628919"/>
<keyword evidence="4 9" id="KW-0732">Signal</keyword>
<dbReference type="GO" id="GO:0030250">
    <property type="term" value="F:guanylate cyclase activator activity"/>
    <property type="evidence" value="ECO:0007669"/>
    <property type="project" value="InterPro"/>
</dbReference>
<dbReference type="PIRSF" id="PIRSF001849">
    <property type="entry name" value="Guanylin"/>
    <property type="match status" value="1"/>
</dbReference>
<comment type="similarity">
    <text evidence="2">Belongs to the guanylin family.</text>
</comment>
<feature type="chain" id="PRO_5039951102" description="Guanylate cyclase activator 2B" evidence="9">
    <location>
        <begin position="20"/>
        <end position="111"/>
    </location>
</feature>
<dbReference type="PANTHER" id="PTHR11318:SF4">
    <property type="entry name" value="GUANYLATE CYCLASE ACTIVATOR 2B"/>
    <property type="match status" value="1"/>
</dbReference>